<protein>
    <submittedName>
        <fullName evidence="2">Helix-turn-helix domain-containing protein</fullName>
    </submittedName>
</protein>
<dbReference type="Gene3D" id="1.10.10.10">
    <property type="entry name" value="Winged helix-like DNA-binding domain superfamily/Winged helix DNA-binding domain"/>
    <property type="match status" value="1"/>
</dbReference>
<feature type="compositionally biased region" description="Gly residues" evidence="1">
    <location>
        <begin position="10"/>
        <end position="27"/>
    </location>
</feature>
<feature type="region of interest" description="Disordered" evidence="1">
    <location>
        <begin position="1"/>
        <end position="27"/>
    </location>
</feature>
<evidence type="ECO:0000256" key="1">
    <source>
        <dbReference type="SAM" id="MobiDB-lite"/>
    </source>
</evidence>
<dbReference type="RefSeq" id="WP_126703107.1">
    <property type="nucleotide sequence ID" value="NZ_CP034593.1"/>
</dbReference>
<dbReference type="Proteomes" id="UP000280344">
    <property type="component" value="Chromosome"/>
</dbReference>
<gene>
    <name evidence="2" type="ORF">EJ997_02035</name>
</gene>
<name>A0A3S9PVE0_9ACTO</name>
<evidence type="ECO:0000313" key="2">
    <source>
        <dbReference type="EMBL" id="AZQ76298.1"/>
    </source>
</evidence>
<dbReference type="Pfam" id="PF13384">
    <property type="entry name" value="HTH_23"/>
    <property type="match status" value="1"/>
</dbReference>
<proteinExistence type="predicted"/>
<keyword evidence="3" id="KW-1185">Reference proteome</keyword>
<dbReference type="KEGG" id="flh:EJ997_02035"/>
<feature type="region of interest" description="Disordered" evidence="1">
    <location>
        <begin position="51"/>
        <end position="97"/>
    </location>
</feature>
<dbReference type="InterPro" id="IPR036388">
    <property type="entry name" value="WH-like_DNA-bd_sf"/>
</dbReference>
<dbReference type="AlphaFoldDB" id="A0A3S9PVE0"/>
<dbReference type="EMBL" id="CP034593">
    <property type="protein sequence ID" value="AZQ76298.1"/>
    <property type="molecule type" value="Genomic_DNA"/>
</dbReference>
<accession>A0A3S9PVE0</accession>
<organism evidence="2 3">
    <name type="scientific">Flaviflexus ciconiae</name>
    <dbReference type="NCBI Taxonomy" id="2496867"/>
    <lineage>
        <taxon>Bacteria</taxon>
        <taxon>Bacillati</taxon>
        <taxon>Actinomycetota</taxon>
        <taxon>Actinomycetes</taxon>
        <taxon>Actinomycetales</taxon>
        <taxon>Actinomycetaceae</taxon>
        <taxon>Flaviflexus</taxon>
    </lineage>
</organism>
<evidence type="ECO:0000313" key="3">
    <source>
        <dbReference type="Proteomes" id="UP000280344"/>
    </source>
</evidence>
<reference evidence="2 3" key="1">
    <citation type="submission" date="2018-12" db="EMBL/GenBank/DDBJ databases">
        <title>Complete genome sequence of Flaviflexus sp. H23T48.</title>
        <authorList>
            <person name="Bae J.-W."/>
            <person name="Lee J.-Y."/>
        </authorList>
    </citation>
    <scope>NUCLEOTIDE SEQUENCE [LARGE SCALE GENOMIC DNA]</scope>
    <source>
        <strain evidence="2 3">H23T48</strain>
    </source>
</reference>
<sequence length="149" mass="15291">MSCSPEVDRPGGGQGAGKIRGYGEELGNGQIGPSPAVAAFELPPYPALVPEVAPLPGPEQVESRTGQVTAPMAQPTRALKSSAPAATEEGTEEVTREEQVALAVDMHGDGATQQEIAKAGGFSRATVGRWLKAHAAEATQGKHLRAING</sequence>